<keyword evidence="8 11" id="KW-1133">Transmembrane helix</keyword>
<evidence type="ECO:0000256" key="4">
    <source>
        <dbReference type="ARBA" id="ARBA00022475"/>
    </source>
</evidence>
<evidence type="ECO:0000256" key="7">
    <source>
        <dbReference type="ARBA" id="ARBA00022927"/>
    </source>
</evidence>
<gene>
    <name evidence="13" type="primary">tolA</name>
    <name evidence="13" type="ORF">GJQ55_08525</name>
</gene>
<dbReference type="PANTHER" id="PTHR33446">
    <property type="entry name" value="PROTEIN TONB-RELATED"/>
    <property type="match status" value="1"/>
</dbReference>
<keyword evidence="6 11" id="KW-0812">Transmembrane</keyword>
<evidence type="ECO:0000259" key="12">
    <source>
        <dbReference type="PROSITE" id="PS52015"/>
    </source>
</evidence>
<evidence type="ECO:0000256" key="1">
    <source>
        <dbReference type="ARBA" id="ARBA00004383"/>
    </source>
</evidence>
<comment type="similarity">
    <text evidence="2">Belongs to the TonB family.</text>
</comment>
<keyword evidence="9 11" id="KW-0472">Membrane</keyword>
<dbReference type="InterPro" id="IPR006260">
    <property type="entry name" value="TonB/TolA_C"/>
</dbReference>
<dbReference type="GO" id="GO:0019534">
    <property type="term" value="F:toxin transmembrane transporter activity"/>
    <property type="evidence" value="ECO:0007669"/>
    <property type="project" value="InterPro"/>
</dbReference>
<dbReference type="KEGG" id="vcw:GJQ55_08525"/>
<keyword evidence="3" id="KW-0813">Transport</keyword>
<dbReference type="AlphaFoldDB" id="A0A9X7YPA6"/>
<dbReference type="Pfam" id="PF13103">
    <property type="entry name" value="TonB_2"/>
    <property type="match status" value="1"/>
</dbReference>
<evidence type="ECO:0000256" key="5">
    <source>
        <dbReference type="ARBA" id="ARBA00022519"/>
    </source>
</evidence>
<evidence type="ECO:0000256" key="8">
    <source>
        <dbReference type="ARBA" id="ARBA00022989"/>
    </source>
</evidence>
<evidence type="ECO:0000256" key="6">
    <source>
        <dbReference type="ARBA" id="ARBA00022692"/>
    </source>
</evidence>
<dbReference type="Gene3D" id="3.30.1150.10">
    <property type="match status" value="1"/>
</dbReference>
<evidence type="ECO:0000256" key="3">
    <source>
        <dbReference type="ARBA" id="ARBA00022448"/>
    </source>
</evidence>
<evidence type="ECO:0000313" key="13">
    <source>
        <dbReference type="EMBL" id="QQD24511.1"/>
    </source>
</evidence>
<dbReference type="GO" id="GO:0098797">
    <property type="term" value="C:plasma membrane protein complex"/>
    <property type="evidence" value="ECO:0007669"/>
    <property type="project" value="TreeGrafter"/>
</dbReference>
<keyword evidence="4" id="KW-1003">Cell membrane</keyword>
<evidence type="ECO:0000256" key="11">
    <source>
        <dbReference type="SAM" id="Phobius"/>
    </source>
</evidence>
<dbReference type="NCBIfam" id="TIGR02794">
    <property type="entry name" value="tolA_full"/>
    <property type="match status" value="1"/>
</dbReference>
<evidence type="ECO:0000256" key="9">
    <source>
        <dbReference type="ARBA" id="ARBA00023136"/>
    </source>
</evidence>
<accession>A0A9X7YPA6</accession>
<feature type="compositionally biased region" description="Low complexity" evidence="10">
    <location>
        <begin position="140"/>
        <end position="159"/>
    </location>
</feature>
<keyword evidence="14" id="KW-1185">Reference proteome</keyword>
<dbReference type="InterPro" id="IPR051045">
    <property type="entry name" value="TonB-dependent_transducer"/>
</dbReference>
<feature type="domain" description="TonB C-terminal" evidence="12">
    <location>
        <begin position="174"/>
        <end position="269"/>
    </location>
</feature>
<proteinExistence type="inferred from homology"/>
<dbReference type="PANTHER" id="PTHR33446:SF2">
    <property type="entry name" value="PROTEIN TONB"/>
    <property type="match status" value="1"/>
</dbReference>
<dbReference type="GO" id="GO:0031992">
    <property type="term" value="F:energy transducer activity"/>
    <property type="evidence" value="ECO:0007669"/>
    <property type="project" value="TreeGrafter"/>
</dbReference>
<dbReference type="NCBIfam" id="TIGR01352">
    <property type="entry name" value="tonB_Cterm"/>
    <property type="match status" value="1"/>
</dbReference>
<protein>
    <submittedName>
        <fullName evidence="13">Cell envelope integrity protein TolA</fullName>
    </submittedName>
</protein>
<dbReference type="GO" id="GO:0015031">
    <property type="term" value="P:protein transport"/>
    <property type="evidence" value="ECO:0007669"/>
    <property type="project" value="UniProtKB-KW"/>
</dbReference>
<evidence type="ECO:0000313" key="14">
    <source>
        <dbReference type="Proteomes" id="UP000596074"/>
    </source>
</evidence>
<reference evidence="13 14" key="1">
    <citation type="submission" date="2019-11" db="EMBL/GenBank/DDBJ databases">
        <title>Venatorbacter sp. nov. a predator of Campylobacter and other Gram-negative bacteria.</title>
        <authorList>
            <person name="Saeedi A."/>
            <person name="Cummings N.J."/>
            <person name="Connerton I.F."/>
            <person name="Connerton P.L."/>
        </authorList>
    </citation>
    <scope>NUCLEOTIDE SEQUENCE [LARGE SCALE GENOMIC DNA]</scope>
    <source>
        <strain evidence="13">XL5</strain>
    </source>
</reference>
<keyword evidence="7" id="KW-0653">Protein transport</keyword>
<feature type="region of interest" description="Disordered" evidence="10">
    <location>
        <begin position="58"/>
        <end position="163"/>
    </location>
</feature>
<keyword evidence="5" id="KW-0997">Cell inner membrane</keyword>
<evidence type="ECO:0000256" key="2">
    <source>
        <dbReference type="ARBA" id="ARBA00006555"/>
    </source>
</evidence>
<dbReference type="Proteomes" id="UP000596074">
    <property type="component" value="Chromosome"/>
</dbReference>
<name>A0A9X7YPA6_9GAMM</name>
<sequence length="269" mass="30982">MNWLNPQHYSLPVLVSVLLHGLVVVALLWHWPEPQRIPEPVPQHVIAQVIQEENAAEKQRKLEAEKRKRQQELAARRAAEQKKKAAEQKKREQEAARKLAEQKKREQALALKEKAAAEQRAKEKAAQEKADRQRAEQQRQQEQALAEQLAREQAAQQQKEQQEARRQAERAAVLEADFIEQIRAKVSSVWRYPPSVRPDQEVSVRIQLVPTGEVIQVQVVSSSGNAALDRSVEQAVMRASPLPVPDDIRLFEQRFRNLTLKFRPENATW</sequence>
<organism evidence="13 14">
    <name type="scientific">Venatoribacter cucullus</name>
    <dbReference type="NCBI Taxonomy" id="2661630"/>
    <lineage>
        <taxon>Bacteria</taxon>
        <taxon>Pseudomonadati</taxon>
        <taxon>Pseudomonadota</taxon>
        <taxon>Gammaproteobacteria</taxon>
        <taxon>Oceanospirillales</taxon>
        <taxon>Oceanospirillaceae</taxon>
        <taxon>Venatoribacter</taxon>
    </lineage>
</organism>
<dbReference type="RefSeq" id="WP_228344565.1">
    <property type="nucleotide sequence ID" value="NZ_CP046056.1"/>
</dbReference>
<dbReference type="InterPro" id="IPR014161">
    <property type="entry name" value="Tol-Pal_TolA"/>
</dbReference>
<dbReference type="SUPFAM" id="SSF74653">
    <property type="entry name" value="TolA/TonB C-terminal domain"/>
    <property type="match status" value="1"/>
</dbReference>
<dbReference type="EMBL" id="CP046056">
    <property type="protein sequence ID" value="QQD24511.1"/>
    <property type="molecule type" value="Genomic_DNA"/>
</dbReference>
<dbReference type="GO" id="GO:0043213">
    <property type="term" value="P:bacteriocin transport"/>
    <property type="evidence" value="ECO:0007669"/>
    <property type="project" value="InterPro"/>
</dbReference>
<feature type="compositionally biased region" description="Basic and acidic residues" evidence="10">
    <location>
        <begin position="58"/>
        <end position="139"/>
    </location>
</feature>
<dbReference type="InterPro" id="IPR037682">
    <property type="entry name" value="TonB_C"/>
</dbReference>
<evidence type="ECO:0000256" key="10">
    <source>
        <dbReference type="SAM" id="MobiDB-lite"/>
    </source>
</evidence>
<comment type="subcellular location">
    <subcellularLocation>
        <location evidence="1">Cell inner membrane</location>
        <topology evidence="1">Single-pass membrane protein</topology>
        <orientation evidence="1">Periplasmic side</orientation>
    </subcellularLocation>
</comment>
<feature type="transmembrane region" description="Helical" evidence="11">
    <location>
        <begin position="12"/>
        <end position="31"/>
    </location>
</feature>
<dbReference type="PROSITE" id="PS52015">
    <property type="entry name" value="TONB_CTD"/>
    <property type="match status" value="1"/>
</dbReference>